<proteinExistence type="inferred from homology"/>
<feature type="repeat" description="HEAT" evidence="3">
    <location>
        <begin position="349"/>
        <end position="387"/>
    </location>
</feature>
<name>A0A168EYK5_9HYPO</name>
<evidence type="ECO:0000256" key="3">
    <source>
        <dbReference type="PROSITE-ProRule" id="PRU00103"/>
    </source>
</evidence>
<dbReference type="GO" id="GO:0005935">
    <property type="term" value="C:cellular bud neck"/>
    <property type="evidence" value="ECO:0007669"/>
    <property type="project" value="EnsemblFungi"/>
</dbReference>
<gene>
    <name evidence="6" type="ORF">AAL_01853</name>
</gene>
<dbReference type="FunFam" id="1.25.10.10:FF:000011">
    <property type="entry name" value="Serine/threonine-protein phosphatase 2A regulatory subunit A alpha isoform"/>
    <property type="match status" value="1"/>
</dbReference>
<dbReference type="GO" id="GO:0005634">
    <property type="term" value="C:nucleus"/>
    <property type="evidence" value="ECO:0007669"/>
    <property type="project" value="EnsemblFungi"/>
</dbReference>
<dbReference type="InterPro" id="IPR051023">
    <property type="entry name" value="PP2A_Regulatory_Subunit_A"/>
</dbReference>
<dbReference type="GO" id="GO:0007094">
    <property type="term" value="P:mitotic spindle assembly checkpoint signaling"/>
    <property type="evidence" value="ECO:0007669"/>
    <property type="project" value="EnsemblFungi"/>
</dbReference>
<sequence>MADATNTSDELYPIAVLIDELKHDDVLLRLNAIHRLSTIALALGAQRTREELIPFLDESVEDEDEVLVALSEELGKFIEYVGGPSFGHVLLSPLENLAAIEEPVVRDKQVEEHFIPLTVRLSKADWFTSKVSGCGLFTTPYRKVSVPIQEQLRQQFGLLVHDDTPMVRRQAATHLAKFVQEMPASIVIDEMIPLFQHLVQDDQDSVRLLTVEILISIAEVVPKDQQASHGVLLTSLRNLIEDKSWRVRYMIADRFEKIAKAVDEEVVTRDLVPAFVKLLKDNEAEVRTAIAGQIPGFCALVDRETLLNDIMGSVEDLVSDNSQHVRAALGTQISGLAPILGKQETIDHLLGMFLQMLKDEFPEVRLHIISKLEQVNQVIGIDLLSQSLLPAIVQLAEDKQWRVRLAIIEYIPLLASQLGVKFFDEKLSNLCMGWLGDTVFSIRDAATHNLKKLTEVFGVAWASEQIIPKVMGMGSHPNYLYRMTTCFAISTLASVVSISVIAKSILPMLDKMVDDDIPNIRFNVAKTYSVLVDALRRLPEEGTLYSLEKEGVEVVPSPKGQELIQQRILPNLIKLQKDDDVDVRYFATTAAAEATSSAPGGEPMNTSP</sequence>
<dbReference type="GO" id="GO:0031030">
    <property type="term" value="P:negative regulation of septation initiation signaling"/>
    <property type="evidence" value="ECO:0007669"/>
    <property type="project" value="EnsemblFungi"/>
</dbReference>
<dbReference type="OrthoDB" id="340346at2759"/>
<dbReference type="GO" id="GO:0005829">
    <property type="term" value="C:cytosol"/>
    <property type="evidence" value="ECO:0007669"/>
    <property type="project" value="TreeGrafter"/>
</dbReference>
<comment type="caution">
    <text evidence="6">The sequence shown here is derived from an EMBL/GenBank/DDBJ whole genome shotgun (WGS) entry which is preliminary data.</text>
</comment>
<feature type="domain" description="Phosphatase 2A Regulatory Subunit A helical" evidence="5">
    <location>
        <begin position="352"/>
        <end position="535"/>
    </location>
</feature>
<dbReference type="InterPro" id="IPR016024">
    <property type="entry name" value="ARM-type_fold"/>
</dbReference>
<feature type="repeat" description="HEAT" evidence="3">
    <location>
        <begin position="388"/>
        <end position="426"/>
    </location>
</feature>
<dbReference type="GO" id="GO:0043332">
    <property type="term" value="C:mating projection tip"/>
    <property type="evidence" value="ECO:0007669"/>
    <property type="project" value="EnsemblFungi"/>
</dbReference>
<dbReference type="Proteomes" id="UP000078544">
    <property type="component" value="Unassembled WGS sequence"/>
</dbReference>
<feature type="repeat" description="HEAT" evidence="3">
    <location>
        <begin position="310"/>
        <end position="348"/>
    </location>
</feature>
<dbReference type="GO" id="GO:0006417">
    <property type="term" value="P:regulation of translation"/>
    <property type="evidence" value="ECO:0007669"/>
    <property type="project" value="EnsemblFungi"/>
</dbReference>
<comment type="similarity">
    <text evidence="2">Belongs to the phosphatase 2A regulatory subunit A family.</text>
</comment>
<dbReference type="EMBL" id="AZGY01000003">
    <property type="protein sequence ID" value="KZZ99281.1"/>
    <property type="molecule type" value="Genomic_DNA"/>
</dbReference>
<dbReference type="InterPro" id="IPR011989">
    <property type="entry name" value="ARM-like"/>
</dbReference>
<feature type="repeat" description="HEAT" evidence="3">
    <location>
        <begin position="232"/>
        <end position="270"/>
    </location>
</feature>
<evidence type="ECO:0000259" key="4">
    <source>
        <dbReference type="Pfam" id="PF22646"/>
    </source>
</evidence>
<feature type="domain" description="Phosphatase PP2A regulatory subunit A/Splicing factor 3B subunit 1-like HEAT repeat" evidence="4">
    <location>
        <begin position="264"/>
        <end position="341"/>
    </location>
</feature>
<evidence type="ECO:0000256" key="1">
    <source>
        <dbReference type="ARBA" id="ARBA00022737"/>
    </source>
</evidence>
<dbReference type="GO" id="GO:1990813">
    <property type="term" value="P:meiotic centromeric cohesion protection in anaphase I"/>
    <property type="evidence" value="ECO:0007669"/>
    <property type="project" value="EnsemblFungi"/>
</dbReference>
<keyword evidence="1" id="KW-0677">Repeat</keyword>
<feature type="repeat" description="HEAT" evidence="3">
    <location>
        <begin position="191"/>
        <end position="229"/>
    </location>
</feature>
<dbReference type="STRING" id="1081109.A0A168EYK5"/>
<dbReference type="GO" id="GO:0000775">
    <property type="term" value="C:chromosome, centromeric region"/>
    <property type="evidence" value="ECO:0007669"/>
    <property type="project" value="EnsemblFungi"/>
</dbReference>
<dbReference type="Gene3D" id="1.25.10.10">
    <property type="entry name" value="Leucine-rich Repeat Variant"/>
    <property type="match status" value="1"/>
</dbReference>
<dbReference type="Pfam" id="PF22956">
    <property type="entry name" value="VPS15-like_hel"/>
    <property type="match status" value="1"/>
</dbReference>
<dbReference type="InterPro" id="IPR021133">
    <property type="entry name" value="HEAT_type_2"/>
</dbReference>
<feature type="repeat" description="HEAT" evidence="3">
    <location>
        <begin position="271"/>
        <end position="309"/>
    </location>
</feature>
<dbReference type="GO" id="GO:0005816">
    <property type="term" value="C:spindle pole body"/>
    <property type="evidence" value="ECO:0007669"/>
    <property type="project" value="EnsemblFungi"/>
</dbReference>
<evidence type="ECO:0000256" key="2">
    <source>
        <dbReference type="ARBA" id="ARBA00038332"/>
    </source>
</evidence>
<dbReference type="InterPro" id="IPR055231">
    <property type="entry name" value="2AA_helical"/>
</dbReference>
<reference evidence="6 7" key="1">
    <citation type="journal article" date="2016" name="Genome Biol. Evol.">
        <title>Divergent and convergent evolution of fungal pathogenicity.</title>
        <authorList>
            <person name="Shang Y."/>
            <person name="Xiao G."/>
            <person name="Zheng P."/>
            <person name="Cen K."/>
            <person name="Zhan S."/>
            <person name="Wang C."/>
        </authorList>
    </citation>
    <scope>NUCLEOTIDE SEQUENCE [LARGE SCALE GENOMIC DNA]</scope>
    <source>
        <strain evidence="6 7">RCEF 2490</strain>
    </source>
</reference>
<dbReference type="GO" id="GO:0000159">
    <property type="term" value="C:protein phosphatase type 2A complex"/>
    <property type="evidence" value="ECO:0007669"/>
    <property type="project" value="EnsemblFungi"/>
</dbReference>
<dbReference type="InterPro" id="IPR054573">
    <property type="entry name" value="PP2A/SF3B1-like_HEAT"/>
</dbReference>
<dbReference type="PANTHER" id="PTHR10648:SF4">
    <property type="entry name" value="PROTEIN PHOSPHATASE 2 (FORMERLY 2A), REGULATORY SUBUNIT A, BETA ISOFORM-RELATED"/>
    <property type="match status" value="1"/>
</dbReference>
<dbReference type="GO" id="GO:0110085">
    <property type="term" value="C:mitotic actomyosin contractile ring"/>
    <property type="evidence" value="ECO:0007669"/>
    <property type="project" value="EnsemblFungi"/>
</dbReference>
<organism evidence="6 7">
    <name type="scientific">Moelleriella libera RCEF 2490</name>
    <dbReference type="NCBI Taxonomy" id="1081109"/>
    <lineage>
        <taxon>Eukaryota</taxon>
        <taxon>Fungi</taxon>
        <taxon>Dikarya</taxon>
        <taxon>Ascomycota</taxon>
        <taxon>Pezizomycotina</taxon>
        <taxon>Sordariomycetes</taxon>
        <taxon>Hypocreomycetidae</taxon>
        <taxon>Hypocreales</taxon>
        <taxon>Clavicipitaceae</taxon>
        <taxon>Moelleriella</taxon>
    </lineage>
</organism>
<dbReference type="GO" id="GO:0030952">
    <property type="term" value="P:establishment or maintenance of cytoskeleton polarity"/>
    <property type="evidence" value="ECO:0007669"/>
    <property type="project" value="EnsemblFungi"/>
</dbReference>
<evidence type="ECO:0000313" key="7">
    <source>
        <dbReference type="Proteomes" id="UP000078544"/>
    </source>
</evidence>
<dbReference type="Pfam" id="PF22646">
    <property type="entry name" value="PPP2R1A-like_HEAT"/>
    <property type="match status" value="1"/>
</dbReference>
<evidence type="ECO:0000313" key="6">
    <source>
        <dbReference type="EMBL" id="KZZ99281.1"/>
    </source>
</evidence>
<dbReference type="GO" id="GO:0005934">
    <property type="term" value="C:cellular bud tip"/>
    <property type="evidence" value="ECO:0007669"/>
    <property type="project" value="EnsemblFungi"/>
</dbReference>
<feature type="repeat" description="HEAT" evidence="3">
    <location>
        <begin position="505"/>
        <end position="537"/>
    </location>
</feature>
<dbReference type="GO" id="GO:0019888">
    <property type="term" value="F:protein phosphatase regulator activity"/>
    <property type="evidence" value="ECO:0007669"/>
    <property type="project" value="TreeGrafter"/>
</dbReference>
<evidence type="ECO:0000259" key="5">
    <source>
        <dbReference type="Pfam" id="PF22956"/>
    </source>
</evidence>
<dbReference type="GO" id="GO:0090443">
    <property type="term" value="C:FAR/SIN/STRIPAK complex"/>
    <property type="evidence" value="ECO:0007669"/>
    <property type="project" value="EnsemblFungi"/>
</dbReference>
<dbReference type="PROSITE" id="PS50077">
    <property type="entry name" value="HEAT_REPEAT"/>
    <property type="match status" value="7"/>
</dbReference>
<dbReference type="SUPFAM" id="SSF48371">
    <property type="entry name" value="ARM repeat"/>
    <property type="match status" value="1"/>
</dbReference>
<dbReference type="AlphaFoldDB" id="A0A168EYK5"/>
<dbReference type="GO" id="GO:0004722">
    <property type="term" value="F:protein serine/threonine phosphatase activity"/>
    <property type="evidence" value="ECO:0007669"/>
    <property type="project" value="EnsemblFungi"/>
</dbReference>
<protein>
    <submittedName>
        <fullName evidence="6">Protein phosphatase PP2A regulatory subunit A</fullName>
    </submittedName>
</protein>
<dbReference type="PANTHER" id="PTHR10648">
    <property type="entry name" value="SERINE/THREONINE-PROTEIN PHOSPHATASE PP2A 65 KDA REGULATORY SUBUNIT"/>
    <property type="match status" value="1"/>
</dbReference>
<keyword evidence="7" id="KW-1185">Reference proteome</keyword>
<accession>A0A168EYK5</accession>